<dbReference type="SUPFAM" id="SSF52058">
    <property type="entry name" value="L domain-like"/>
    <property type="match status" value="1"/>
</dbReference>
<dbReference type="PANTHER" id="PTHR46312">
    <property type="entry name" value="NACHT DOMAIN-CONTAINING PROTEIN"/>
    <property type="match status" value="1"/>
</dbReference>
<reference evidence="7 8" key="1">
    <citation type="submission" date="2025-04" db="UniProtKB">
        <authorList>
            <consortium name="RefSeq"/>
        </authorList>
    </citation>
    <scope>IDENTIFICATION</scope>
</reference>
<dbReference type="SUPFAM" id="SSF52540">
    <property type="entry name" value="P-loop containing nucleoside triphosphate hydrolases"/>
    <property type="match status" value="1"/>
</dbReference>
<dbReference type="RefSeq" id="XP_022106822.1">
    <property type="nucleotide sequence ID" value="XM_022251130.1"/>
</dbReference>
<keyword evidence="1" id="KW-0547">Nucleotide-binding</keyword>
<proteinExistence type="predicted"/>
<dbReference type="Pfam" id="PF05729">
    <property type="entry name" value="NACHT"/>
    <property type="match status" value="1"/>
</dbReference>
<dbReference type="PROSITE" id="PS50837">
    <property type="entry name" value="NACHT"/>
    <property type="match status" value="1"/>
</dbReference>
<dbReference type="SUPFAM" id="SSF47986">
    <property type="entry name" value="DEATH domain"/>
    <property type="match status" value="2"/>
</dbReference>
<feature type="domain" description="Death" evidence="4">
    <location>
        <begin position="39"/>
        <end position="109"/>
    </location>
</feature>
<protein>
    <submittedName>
        <fullName evidence="7 8">Protein NLRC5-like isoform X1</fullName>
    </submittedName>
</protein>
<dbReference type="PRINTS" id="PR00364">
    <property type="entry name" value="DISEASERSIST"/>
</dbReference>
<evidence type="ECO:0000259" key="4">
    <source>
        <dbReference type="PROSITE" id="PS50017"/>
    </source>
</evidence>
<organism evidence="6 8">
    <name type="scientific">Acanthaster planci</name>
    <name type="common">Crown-of-thorns starfish</name>
    <dbReference type="NCBI Taxonomy" id="133434"/>
    <lineage>
        <taxon>Eukaryota</taxon>
        <taxon>Metazoa</taxon>
        <taxon>Echinodermata</taxon>
        <taxon>Eleutherozoa</taxon>
        <taxon>Asterozoa</taxon>
        <taxon>Asteroidea</taxon>
        <taxon>Valvatacea</taxon>
        <taxon>Valvatida</taxon>
        <taxon>Acanthasteridae</taxon>
        <taxon>Acanthaster</taxon>
    </lineage>
</organism>
<evidence type="ECO:0000256" key="1">
    <source>
        <dbReference type="ARBA" id="ARBA00022741"/>
    </source>
</evidence>
<evidence type="ECO:0000259" key="5">
    <source>
        <dbReference type="PROSITE" id="PS50837"/>
    </source>
</evidence>
<sequence length="1277" mass="142208">MADWDGGESQRRLGRHHEATGPLDDDSLYSISTQIHAGEWRGLATRLGFSAAEVSHFPSDHSFTAEQINQMLVTWRNRQPVHVNQTEALCKALKEVGNAQLADNLTENQPSACKQPTTQRAVLCSQTPGELDDSSLYDIAEQIDANEWTRLAAKLGFNQARVSHFKDNHSSVVDQINGMLVAWRKKQPGDVNQREALCKALREVGDINLADKLSEYSASDVQSLNAANICEDELKSHYKETGSFLQMNPWCEDLKKPIAEMCTKVQLITGEGKTEYTLVSYEEMLLLKTKEGKLIPIAVLSGLAGRGKTTLFDKIAYDWAAGSCKVLQKYKLVFLLKMCNLKQESNLVGSVFDQLLAEDTNLDLNALESYIKMNSGKVLILLDGFDELRTTSLNKSSFGSILKILNRRMCRGCTVLVSTRPSHLVRLTTKALIQQPFTHVRVMGFSKEDITEYVNKFYCDEPTKAKELLTRIRSSNLFSVLAESPMLLLMMCSLWSKDSKLPETMSSFYHNAVDEIGKRKDVSEQEINSVVIELGKVGLQGLLFPDQVLSFKDSDFEPGELNLALKAGILTTQRVFKGRVPHGSVQFIHKTFQEFCSALYLQNLFEVNRQEFQKILNEIVSKSPVDFEYLLRFCCGGNETCTFEILNVFLAKCKNRLSVRDRVGQLALHCYFESQCKCLPSKKFIQAVLRDNINLHGLLDDTLLSVTYFLRRVAEDSGSAYLDKIKKLNISHCEWIRSVTDLAFAVSAMKSLNKAQIIGSLTSETIAPVMKSLRNLAKLVSLNLFYNYLDSTAASWGMHLKEIKPLQWLNLSHCSLNGEDMVHVAESLKDLPNLARLDVPNNNLGGTAASWGIHLKELKPLQELILRNCSLNGQDMVHVVESLKGLHNLATLDIPGNNLGGTAASWGIHVKELKPLQRLDLRNCSLNGQDMVHVVESLKDLPNFAELDVSDNNLDGTTASWGMHLKELKPLQEVDLSHCSLNEQDMVHVVGALKDLPNLARLDVSGNNLGGTAASWGMHLKDLKPLQKMDLRGCSLNGQDMVHVVELLKDLPNFARLDVSDNNLGGSAASWGMHLKELKPLQRMDLSHCSLNEQDMVHVAESLKDLPNLARLDVPYNNLGGTAASWGMNLKDLKPLQRMDLRGCSLNGQDMVHVAEALRDLPNLVSLDVHSNNLGGTAASWGMYLKELKPLQELDLRSCSLNGQDMVHVTKSLKELPNLVSLDVSGNADLAGTATSWCLPLKHAKALRDPELYSCELTEEDKKRLHDALGNLDKLLL</sequence>
<evidence type="ECO:0000313" key="8">
    <source>
        <dbReference type="RefSeq" id="XP_022106822.1"/>
    </source>
</evidence>
<dbReference type="GO" id="GO:0005524">
    <property type="term" value="F:ATP binding"/>
    <property type="evidence" value="ECO:0007669"/>
    <property type="project" value="UniProtKB-KW"/>
</dbReference>
<dbReference type="KEGG" id="aplc:110987957"/>
<dbReference type="PROSITE" id="PS50017">
    <property type="entry name" value="DEATH_DOMAIN"/>
    <property type="match status" value="2"/>
</dbReference>
<gene>
    <name evidence="7 8 9" type="primary">LOC110987957</name>
</gene>
<dbReference type="AlphaFoldDB" id="A0A8B7ZP36"/>
<dbReference type="InterPro" id="IPR032675">
    <property type="entry name" value="LRR_dom_sf"/>
</dbReference>
<dbReference type="InterPro" id="IPR011029">
    <property type="entry name" value="DEATH-like_dom_sf"/>
</dbReference>
<dbReference type="OrthoDB" id="1394818at2759"/>
<evidence type="ECO:0000256" key="3">
    <source>
        <dbReference type="SAM" id="MobiDB-lite"/>
    </source>
</evidence>
<accession>A0A8B7ZP36</accession>
<keyword evidence="6" id="KW-1185">Reference proteome</keyword>
<dbReference type="Proteomes" id="UP000694845">
    <property type="component" value="Unplaced"/>
</dbReference>
<dbReference type="PANTHER" id="PTHR46312:SF2">
    <property type="entry name" value="NUCLEOTIDE-BINDING OLIGOMERIZATION DOMAIN-CONTAINING PROTEIN 2-LIKE"/>
    <property type="match status" value="1"/>
</dbReference>
<keyword evidence="2" id="KW-0067">ATP-binding</keyword>
<dbReference type="Gene3D" id="1.10.533.10">
    <property type="entry name" value="Death Domain, Fas"/>
    <property type="match status" value="2"/>
</dbReference>
<dbReference type="SMART" id="SM00368">
    <property type="entry name" value="LRR_RI"/>
    <property type="match status" value="8"/>
</dbReference>
<dbReference type="InterPro" id="IPR027417">
    <property type="entry name" value="P-loop_NTPase"/>
</dbReference>
<dbReference type="InterPro" id="IPR000488">
    <property type="entry name" value="Death_dom"/>
</dbReference>
<dbReference type="GO" id="GO:0007165">
    <property type="term" value="P:signal transduction"/>
    <property type="evidence" value="ECO:0007669"/>
    <property type="project" value="InterPro"/>
</dbReference>
<feature type="domain" description="Death" evidence="4">
    <location>
        <begin position="133"/>
        <end position="217"/>
    </location>
</feature>
<dbReference type="GeneID" id="110987957"/>
<dbReference type="SUPFAM" id="SSF52047">
    <property type="entry name" value="RNI-like"/>
    <property type="match status" value="1"/>
</dbReference>
<name>A0A8B7ZP36_ACAPL</name>
<dbReference type="RefSeq" id="XP_022106823.1">
    <property type="nucleotide sequence ID" value="XM_022251131.1"/>
</dbReference>
<evidence type="ECO:0000313" key="7">
    <source>
        <dbReference type="RefSeq" id="XP_022106821.1"/>
    </source>
</evidence>
<dbReference type="RefSeq" id="XP_022106821.1">
    <property type="nucleotide sequence ID" value="XM_022251129.1"/>
</dbReference>
<feature type="domain" description="NACHT" evidence="5">
    <location>
        <begin position="296"/>
        <end position="422"/>
    </location>
</feature>
<evidence type="ECO:0000256" key="2">
    <source>
        <dbReference type="ARBA" id="ARBA00022840"/>
    </source>
</evidence>
<evidence type="ECO:0000313" key="9">
    <source>
        <dbReference type="RefSeq" id="XP_022106823.1"/>
    </source>
</evidence>
<evidence type="ECO:0000313" key="6">
    <source>
        <dbReference type="Proteomes" id="UP000694845"/>
    </source>
</evidence>
<dbReference type="Pfam" id="PF00531">
    <property type="entry name" value="Death"/>
    <property type="match status" value="2"/>
</dbReference>
<feature type="region of interest" description="Disordered" evidence="3">
    <location>
        <begin position="1"/>
        <end position="26"/>
    </location>
</feature>
<feature type="compositionally biased region" description="Basic and acidic residues" evidence="3">
    <location>
        <begin position="8"/>
        <end position="19"/>
    </location>
</feature>
<dbReference type="Gene3D" id="3.80.10.10">
    <property type="entry name" value="Ribonuclease Inhibitor"/>
    <property type="match status" value="4"/>
</dbReference>
<dbReference type="Gene3D" id="3.40.50.300">
    <property type="entry name" value="P-loop containing nucleotide triphosphate hydrolases"/>
    <property type="match status" value="1"/>
</dbReference>
<dbReference type="InterPro" id="IPR007111">
    <property type="entry name" value="NACHT_NTPase"/>
</dbReference>
<dbReference type="SMART" id="SM00005">
    <property type="entry name" value="DEATH"/>
    <property type="match status" value="2"/>
</dbReference>